<evidence type="ECO:0000256" key="2">
    <source>
        <dbReference type="ARBA" id="ARBA00010487"/>
    </source>
</evidence>
<keyword evidence="3 7" id="KW-0812">Transmembrane</keyword>
<dbReference type="OrthoDB" id="203099at2759"/>
<feature type="transmembrane region" description="Helical" evidence="7">
    <location>
        <begin position="106"/>
        <end position="128"/>
    </location>
</feature>
<accession>A0A8J5QYE9</accession>
<proteinExistence type="inferred from homology"/>
<dbReference type="PANTHER" id="PTHR21355">
    <property type="entry name" value="G-PROTEIN COUPLED RECEPTOR-ASSOCIATED PROTEIN LMBRD2"/>
    <property type="match status" value="1"/>
</dbReference>
<keyword evidence="9" id="KW-1185">Reference proteome</keyword>
<gene>
    <name evidence="8" type="ORF">J8A68_002173</name>
</gene>
<reference evidence="8 9" key="1">
    <citation type="journal article" date="2021" name="DNA Res.">
        <title>Genome analysis of Candida subhashii reveals its hybrid nature and dual mitochondrial genome conformations.</title>
        <authorList>
            <person name="Mixao V."/>
            <person name="Hegedusova E."/>
            <person name="Saus E."/>
            <person name="Pryszcz L.P."/>
            <person name="Cillingova A."/>
            <person name="Nosek J."/>
            <person name="Gabaldon T."/>
        </authorList>
    </citation>
    <scope>NUCLEOTIDE SEQUENCE [LARGE SCALE GENOMIC DNA]</scope>
    <source>
        <strain evidence="8 9">CBS 10753</strain>
    </source>
</reference>
<dbReference type="InterPro" id="IPR006876">
    <property type="entry name" value="LMBR1-like_membr_prot"/>
</dbReference>
<keyword evidence="4 7" id="KW-1133">Transmembrane helix</keyword>
<feature type="region of interest" description="Disordered" evidence="6">
    <location>
        <begin position="595"/>
        <end position="633"/>
    </location>
</feature>
<comment type="subcellular location">
    <subcellularLocation>
        <location evidence="1">Membrane</location>
        <topology evidence="1">Multi-pass membrane protein</topology>
    </subcellularLocation>
</comment>
<feature type="transmembrane region" description="Helical" evidence="7">
    <location>
        <begin position="430"/>
        <end position="447"/>
    </location>
</feature>
<evidence type="ECO:0000313" key="9">
    <source>
        <dbReference type="Proteomes" id="UP000694255"/>
    </source>
</evidence>
<dbReference type="GeneID" id="73468974"/>
<comment type="caution">
    <text evidence="8">The sequence shown here is derived from an EMBL/GenBank/DDBJ whole genome shotgun (WGS) entry which is preliminary data.</text>
</comment>
<evidence type="ECO:0000256" key="7">
    <source>
        <dbReference type="SAM" id="Phobius"/>
    </source>
</evidence>
<keyword evidence="5 7" id="KW-0472">Membrane</keyword>
<feature type="transmembrane region" description="Helical" evidence="7">
    <location>
        <begin position="339"/>
        <end position="360"/>
    </location>
</feature>
<name>A0A8J5QYE9_9ASCO</name>
<feature type="compositionally biased region" description="Low complexity" evidence="6">
    <location>
        <begin position="599"/>
        <end position="608"/>
    </location>
</feature>
<feature type="transmembrane region" description="Helical" evidence="7">
    <location>
        <begin position="36"/>
        <end position="56"/>
    </location>
</feature>
<evidence type="ECO:0000256" key="5">
    <source>
        <dbReference type="ARBA" id="ARBA00023136"/>
    </source>
</evidence>
<sequence>MSIIFLLPMDYISHNTTEQLILFNLPDKAILYIWKINYWTTFILTWLILPMLQEFYKSGHQKALAKLKDSIKQNIKFQLIMLGVSLLGMFYLILEVGITTSHLKMMIIALSHIYSLIIATWLMGHGLISIPRNKWISGSVIKELNYNYLKLPKLVDELEDIKITFREQVLVVVALKRNFTSDSAEDFMYRDWILKLYASIPAEIKENVERQYLHENTQVDRHQLNDSFMTKLDANFNSNLHRFIGYQSEYNNLLSAIIKLEDILNSTSTKTLSFRIDNHKTLLSPRLNFIYHYHIRPIFNRITSILLALISFIILQSEFFHSTNLSLLNTLIYSKYPNIIRFLLSSLIFSYMLFCALNSLTHLKIFNVYNLVRRDSDPVSTSWYTTYIARLTIPLSYNFITMFVSRESIFEDWFGKSIHLTGLFNLLNNWLPRLILIPVLLAMFHVYEKLKKRLGLTGYDSSWAGFDDETEGEEGSGDGGVKRNDLIIVEAKRIVNRELARREMQLLRPFQLGGTNESNPDLNYENNRRREFHDLVSNNSNRIDYDEEENIEPSSINYFNGTIITDPSAQRNNGGIWGRIGNTFSGIRNSVNKTFGRQSSVSPSVNSSTTGGYRDNSLDDFNYDDDANENLIV</sequence>
<evidence type="ECO:0008006" key="10">
    <source>
        <dbReference type="Google" id="ProtNLM"/>
    </source>
</evidence>
<comment type="similarity">
    <text evidence="2">Belongs to the LIMR family.</text>
</comment>
<dbReference type="Pfam" id="PF04791">
    <property type="entry name" value="LMBR1"/>
    <property type="match status" value="1"/>
</dbReference>
<dbReference type="Proteomes" id="UP000694255">
    <property type="component" value="Unassembled WGS sequence"/>
</dbReference>
<evidence type="ECO:0000256" key="1">
    <source>
        <dbReference type="ARBA" id="ARBA00004141"/>
    </source>
</evidence>
<evidence type="ECO:0000256" key="4">
    <source>
        <dbReference type="ARBA" id="ARBA00022989"/>
    </source>
</evidence>
<evidence type="ECO:0000256" key="6">
    <source>
        <dbReference type="SAM" id="MobiDB-lite"/>
    </source>
</evidence>
<dbReference type="AlphaFoldDB" id="A0A8J5QYE9"/>
<protein>
    <recommendedName>
        <fullName evidence="10">LMBR1 domain-containing protein 2</fullName>
    </recommendedName>
</protein>
<dbReference type="GO" id="GO:0016020">
    <property type="term" value="C:membrane"/>
    <property type="evidence" value="ECO:0007669"/>
    <property type="project" value="UniProtKB-SubCell"/>
</dbReference>
<dbReference type="RefSeq" id="XP_049264547.1">
    <property type="nucleotide sequence ID" value="XM_049405895.1"/>
</dbReference>
<feature type="transmembrane region" description="Helical" evidence="7">
    <location>
        <begin position="381"/>
        <end position="400"/>
    </location>
</feature>
<feature type="transmembrane region" description="Helical" evidence="7">
    <location>
        <begin position="77"/>
        <end position="94"/>
    </location>
</feature>
<dbReference type="PANTHER" id="PTHR21355:SF0">
    <property type="entry name" value="G-PROTEIN COUPLED RECEPTOR-ASSOCIATED PROTEIN LMBRD2"/>
    <property type="match status" value="1"/>
</dbReference>
<dbReference type="EMBL" id="JAGSYN010000099">
    <property type="protein sequence ID" value="KAG7664315.1"/>
    <property type="molecule type" value="Genomic_DNA"/>
</dbReference>
<dbReference type="InterPro" id="IPR051584">
    <property type="entry name" value="GPCR-associated_LMBR1"/>
</dbReference>
<feature type="compositionally biased region" description="Acidic residues" evidence="6">
    <location>
        <begin position="621"/>
        <end position="633"/>
    </location>
</feature>
<evidence type="ECO:0000256" key="3">
    <source>
        <dbReference type="ARBA" id="ARBA00022692"/>
    </source>
</evidence>
<evidence type="ECO:0000313" key="8">
    <source>
        <dbReference type="EMBL" id="KAG7664315.1"/>
    </source>
</evidence>
<organism evidence="8 9">
    <name type="scientific">[Candida] subhashii</name>
    <dbReference type="NCBI Taxonomy" id="561895"/>
    <lineage>
        <taxon>Eukaryota</taxon>
        <taxon>Fungi</taxon>
        <taxon>Dikarya</taxon>
        <taxon>Ascomycota</taxon>
        <taxon>Saccharomycotina</taxon>
        <taxon>Pichiomycetes</taxon>
        <taxon>Debaryomycetaceae</taxon>
        <taxon>Spathaspora</taxon>
    </lineage>
</organism>
<feature type="transmembrane region" description="Helical" evidence="7">
    <location>
        <begin position="298"/>
        <end position="319"/>
    </location>
</feature>